<proteinExistence type="predicted"/>
<keyword evidence="8" id="KW-1185">Reference proteome</keyword>
<feature type="transmembrane region" description="Helical" evidence="5">
    <location>
        <begin position="21"/>
        <end position="47"/>
    </location>
</feature>
<keyword evidence="5" id="KW-0812">Transmembrane</keyword>
<dbReference type="AlphaFoldDB" id="A0A5C6CVI9"/>
<dbReference type="RefSeq" id="WP_146450998.1">
    <property type="nucleotide sequence ID" value="NZ_SJPS01000003.1"/>
</dbReference>
<gene>
    <name evidence="7" type="primary">petC_2</name>
    <name evidence="7" type="ORF">Pla144_26220</name>
</gene>
<dbReference type="GO" id="GO:0046872">
    <property type="term" value="F:metal ion binding"/>
    <property type="evidence" value="ECO:0007669"/>
    <property type="project" value="UniProtKB-KW"/>
</dbReference>
<dbReference type="GO" id="GO:0051537">
    <property type="term" value="F:2 iron, 2 sulfur cluster binding"/>
    <property type="evidence" value="ECO:0007669"/>
    <property type="project" value="UniProtKB-KW"/>
</dbReference>
<evidence type="ECO:0000313" key="7">
    <source>
        <dbReference type="EMBL" id="TWU27845.1"/>
    </source>
</evidence>
<dbReference type="SUPFAM" id="SSF50022">
    <property type="entry name" value="ISP domain"/>
    <property type="match status" value="1"/>
</dbReference>
<reference evidence="7 8" key="1">
    <citation type="submission" date="2019-02" db="EMBL/GenBank/DDBJ databases">
        <title>Deep-cultivation of Planctomycetes and their phenomic and genomic characterization uncovers novel biology.</title>
        <authorList>
            <person name="Wiegand S."/>
            <person name="Jogler M."/>
            <person name="Boedeker C."/>
            <person name="Pinto D."/>
            <person name="Vollmers J."/>
            <person name="Rivas-Marin E."/>
            <person name="Kohn T."/>
            <person name="Peeters S.H."/>
            <person name="Heuer A."/>
            <person name="Rast P."/>
            <person name="Oberbeckmann S."/>
            <person name="Bunk B."/>
            <person name="Jeske O."/>
            <person name="Meyerdierks A."/>
            <person name="Storesund J.E."/>
            <person name="Kallscheuer N."/>
            <person name="Luecker S."/>
            <person name="Lage O.M."/>
            <person name="Pohl T."/>
            <person name="Merkel B.J."/>
            <person name="Hornburger P."/>
            <person name="Mueller R.-W."/>
            <person name="Bruemmer F."/>
            <person name="Labrenz M."/>
            <person name="Spormann A.M."/>
            <person name="Op Den Camp H."/>
            <person name="Overmann J."/>
            <person name="Amann R."/>
            <person name="Jetten M.S.M."/>
            <person name="Mascher T."/>
            <person name="Medema M.H."/>
            <person name="Devos D.P."/>
            <person name="Kaster A.-K."/>
            <person name="Ovreas L."/>
            <person name="Rohde M."/>
            <person name="Galperin M.Y."/>
            <person name="Jogler C."/>
        </authorList>
    </citation>
    <scope>NUCLEOTIDE SEQUENCE [LARGE SCALE GENOMIC DNA]</scope>
    <source>
        <strain evidence="7 8">Pla144</strain>
    </source>
</reference>
<feature type="domain" description="Rieske" evidence="6">
    <location>
        <begin position="96"/>
        <end position="166"/>
    </location>
</feature>
<keyword evidence="4" id="KW-0411">Iron-sulfur</keyword>
<keyword evidence="5" id="KW-1133">Transmembrane helix</keyword>
<keyword evidence="2" id="KW-0479">Metal-binding</keyword>
<comment type="caution">
    <text evidence="7">The sequence shown here is derived from an EMBL/GenBank/DDBJ whole genome shotgun (WGS) entry which is preliminary data.</text>
</comment>
<evidence type="ECO:0000256" key="3">
    <source>
        <dbReference type="ARBA" id="ARBA00023004"/>
    </source>
</evidence>
<dbReference type="Proteomes" id="UP000318437">
    <property type="component" value="Unassembled WGS sequence"/>
</dbReference>
<keyword evidence="1" id="KW-0001">2Fe-2S</keyword>
<dbReference type="EMBL" id="SJPS01000003">
    <property type="protein sequence ID" value="TWU27845.1"/>
    <property type="molecule type" value="Genomic_DNA"/>
</dbReference>
<evidence type="ECO:0000256" key="1">
    <source>
        <dbReference type="ARBA" id="ARBA00022714"/>
    </source>
</evidence>
<keyword evidence="5" id="KW-0472">Membrane</keyword>
<evidence type="ECO:0000256" key="2">
    <source>
        <dbReference type="ARBA" id="ARBA00022723"/>
    </source>
</evidence>
<evidence type="ECO:0000256" key="4">
    <source>
        <dbReference type="ARBA" id="ARBA00023014"/>
    </source>
</evidence>
<evidence type="ECO:0000256" key="5">
    <source>
        <dbReference type="SAM" id="Phobius"/>
    </source>
</evidence>
<name>A0A5C6CVI9_9BACT</name>
<sequence length="197" mass="21858">MKDKSKPDLVNKTVSWNRRTFFEMLTAVVAGTVAIATPFVVGVVSFLSPLFKKNSNPQVRIALLSQIPDDGMPRSFPVVTDHVDAWTKYPEQRVGSVYLVRNQGAAKPIAFTAKCPHAGCFIGYKPGDELFRCPCHTSAFNLDGTRERGDAEVAPRDMDRLPVELRTVESTDDNGPTEVWIEFIDFQTGHKEAISTV</sequence>
<dbReference type="InterPro" id="IPR036922">
    <property type="entry name" value="Rieske_2Fe-2S_sf"/>
</dbReference>
<dbReference type="Pfam" id="PF00355">
    <property type="entry name" value="Rieske"/>
    <property type="match status" value="1"/>
</dbReference>
<keyword evidence="3" id="KW-0408">Iron</keyword>
<protein>
    <submittedName>
        <fullName evidence="7">Cytochrome b6-f complex iron-sulfur subunit</fullName>
    </submittedName>
</protein>
<dbReference type="PROSITE" id="PS51296">
    <property type="entry name" value="RIESKE"/>
    <property type="match status" value="1"/>
</dbReference>
<evidence type="ECO:0000313" key="8">
    <source>
        <dbReference type="Proteomes" id="UP000318437"/>
    </source>
</evidence>
<accession>A0A5C6CVI9</accession>
<dbReference type="Gene3D" id="2.102.10.10">
    <property type="entry name" value="Rieske [2Fe-2S] iron-sulphur domain"/>
    <property type="match status" value="1"/>
</dbReference>
<dbReference type="InterPro" id="IPR017941">
    <property type="entry name" value="Rieske_2Fe-2S"/>
</dbReference>
<evidence type="ECO:0000259" key="6">
    <source>
        <dbReference type="PROSITE" id="PS51296"/>
    </source>
</evidence>
<organism evidence="7 8">
    <name type="scientific">Bythopirellula polymerisocia</name>
    <dbReference type="NCBI Taxonomy" id="2528003"/>
    <lineage>
        <taxon>Bacteria</taxon>
        <taxon>Pseudomonadati</taxon>
        <taxon>Planctomycetota</taxon>
        <taxon>Planctomycetia</taxon>
        <taxon>Pirellulales</taxon>
        <taxon>Lacipirellulaceae</taxon>
        <taxon>Bythopirellula</taxon>
    </lineage>
</organism>
<dbReference type="OrthoDB" id="9767869at2"/>